<dbReference type="PRINTS" id="PR00080">
    <property type="entry name" value="SDRFAMILY"/>
</dbReference>
<dbReference type="AlphaFoldDB" id="A0A1I6M0H8"/>
<dbReference type="PANTHER" id="PTHR43477:SF1">
    <property type="entry name" value="DIHYDROANTICAPSIN 7-DEHYDROGENASE"/>
    <property type="match status" value="1"/>
</dbReference>
<organism evidence="3 4">
    <name type="scientific">Sphingomonas jatrophae</name>
    <dbReference type="NCBI Taxonomy" id="1166337"/>
    <lineage>
        <taxon>Bacteria</taxon>
        <taxon>Pseudomonadati</taxon>
        <taxon>Pseudomonadota</taxon>
        <taxon>Alphaproteobacteria</taxon>
        <taxon>Sphingomonadales</taxon>
        <taxon>Sphingomonadaceae</taxon>
        <taxon>Sphingomonas</taxon>
    </lineage>
</organism>
<keyword evidence="2" id="KW-0560">Oxidoreductase</keyword>
<dbReference type="InterPro" id="IPR036291">
    <property type="entry name" value="NAD(P)-bd_dom_sf"/>
</dbReference>
<dbReference type="CDD" id="cd05233">
    <property type="entry name" value="SDR_c"/>
    <property type="match status" value="1"/>
</dbReference>
<gene>
    <name evidence="3" type="ORF">SAMN05192580_3204</name>
</gene>
<evidence type="ECO:0000313" key="3">
    <source>
        <dbReference type="EMBL" id="SFS09002.1"/>
    </source>
</evidence>
<dbReference type="EMBL" id="FOZG01000003">
    <property type="protein sequence ID" value="SFS09002.1"/>
    <property type="molecule type" value="Genomic_DNA"/>
</dbReference>
<dbReference type="Pfam" id="PF13561">
    <property type="entry name" value="adh_short_C2"/>
    <property type="match status" value="1"/>
</dbReference>
<dbReference type="InterPro" id="IPR020904">
    <property type="entry name" value="Sc_DH/Rdtase_CS"/>
</dbReference>
<dbReference type="FunFam" id="3.40.50.720:FF:000084">
    <property type="entry name" value="Short-chain dehydrogenase reductase"/>
    <property type="match status" value="1"/>
</dbReference>
<keyword evidence="4" id="KW-1185">Reference proteome</keyword>
<dbReference type="STRING" id="1166337.SAMN05192580_3204"/>
<reference evidence="3 4" key="1">
    <citation type="submission" date="2016-10" db="EMBL/GenBank/DDBJ databases">
        <authorList>
            <person name="de Groot N.N."/>
        </authorList>
    </citation>
    <scope>NUCLEOTIDE SEQUENCE [LARGE SCALE GENOMIC DNA]</scope>
    <source>
        <strain evidence="3 4">S5-249</strain>
    </source>
</reference>
<comment type="similarity">
    <text evidence="1">Belongs to the short-chain dehydrogenases/reductases (SDR) family.</text>
</comment>
<dbReference type="InterPro" id="IPR002347">
    <property type="entry name" value="SDR_fam"/>
</dbReference>
<dbReference type="PRINTS" id="PR00081">
    <property type="entry name" value="GDHRDH"/>
</dbReference>
<dbReference type="PANTHER" id="PTHR43477">
    <property type="entry name" value="DIHYDROANTICAPSIN 7-DEHYDROGENASE"/>
    <property type="match status" value="1"/>
</dbReference>
<dbReference type="OrthoDB" id="9812986at2"/>
<dbReference type="PROSITE" id="PS00061">
    <property type="entry name" value="ADH_SHORT"/>
    <property type="match status" value="1"/>
</dbReference>
<accession>A0A1I6M0H8</accession>
<proteinExistence type="inferred from homology"/>
<evidence type="ECO:0000256" key="1">
    <source>
        <dbReference type="ARBA" id="ARBA00006484"/>
    </source>
</evidence>
<sequence>MNKRFEGKRVLLTGGASGIGRATAKRFAAEGARVVIGDIDEAGASKVAAMLGGHHVFYDASDPAAGKTLVERCSTILGGIDVLLNIAGIMTWGRVEDTSVASWQRTLDIDLSAVFYLTQAAIPILVESRGCIVNVSSAGGHHPVYGTVAYGVAKAGVIALTKSTALEMGRHGVRANVVCPGGVATPMHEKTMSAADFDMAVLAEASARNMPKLAGVEACTPEEIAVAIAYLASDDARYATGTVLTIDGGQTTG</sequence>
<dbReference type="RefSeq" id="WP_093317335.1">
    <property type="nucleotide sequence ID" value="NZ_FOZG01000003.1"/>
</dbReference>
<dbReference type="SUPFAM" id="SSF51735">
    <property type="entry name" value="NAD(P)-binding Rossmann-fold domains"/>
    <property type="match status" value="1"/>
</dbReference>
<name>A0A1I6M0H8_9SPHN</name>
<evidence type="ECO:0000256" key="2">
    <source>
        <dbReference type="ARBA" id="ARBA00023002"/>
    </source>
</evidence>
<protein>
    <submittedName>
        <fullName evidence="3">NAD(P)-dependent dehydrogenase, short-chain alcohol dehydrogenase family</fullName>
    </submittedName>
</protein>
<dbReference type="Gene3D" id="3.40.50.720">
    <property type="entry name" value="NAD(P)-binding Rossmann-like Domain"/>
    <property type="match status" value="1"/>
</dbReference>
<evidence type="ECO:0000313" key="4">
    <source>
        <dbReference type="Proteomes" id="UP000198824"/>
    </source>
</evidence>
<dbReference type="InterPro" id="IPR051122">
    <property type="entry name" value="SDR_DHRS6-like"/>
</dbReference>
<dbReference type="Proteomes" id="UP000198824">
    <property type="component" value="Unassembled WGS sequence"/>
</dbReference>
<dbReference type="GO" id="GO:0016491">
    <property type="term" value="F:oxidoreductase activity"/>
    <property type="evidence" value="ECO:0007669"/>
    <property type="project" value="UniProtKB-KW"/>
</dbReference>